<dbReference type="GO" id="GO:0005829">
    <property type="term" value="C:cytosol"/>
    <property type="evidence" value="ECO:0007669"/>
    <property type="project" value="TreeGrafter"/>
</dbReference>
<feature type="region of interest" description="Disordered" evidence="1">
    <location>
        <begin position="229"/>
        <end position="248"/>
    </location>
</feature>
<organism evidence="3 4">
    <name type="scientific">Accipiter nisus</name>
    <name type="common">Eurasian sparrowhawk</name>
    <dbReference type="NCBI Taxonomy" id="211598"/>
    <lineage>
        <taxon>Eukaryota</taxon>
        <taxon>Metazoa</taxon>
        <taxon>Chordata</taxon>
        <taxon>Craniata</taxon>
        <taxon>Vertebrata</taxon>
        <taxon>Euteleostomi</taxon>
        <taxon>Archelosauria</taxon>
        <taxon>Archosauria</taxon>
        <taxon>Dinosauria</taxon>
        <taxon>Saurischia</taxon>
        <taxon>Theropoda</taxon>
        <taxon>Coelurosauria</taxon>
        <taxon>Aves</taxon>
        <taxon>Neognathae</taxon>
        <taxon>Neoaves</taxon>
        <taxon>Telluraves</taxon>
        <taxon>Accipitrimorphae</taxon>
        <taxon>Accipitriformes</taxon>
        <taxon>Accipitridae</taxon>
        <taxon>Accipitrinae</taxon>
        <taxon>Accipiter</taxon>
    </lineage>
</organism>
<dbReference type="InterPro" id="IPR051213">
    <property type="entry name" value="START_lipid_transfer"/>
</dbReference>
<dbReference type="SUPFAM" id="SSF55961">
    <property type="entry name" value="Bet v1-like"/>
    <property type="match status" value="1"/>
</dbReference>
<dbReference type="PANTHER" id="PTHR19308">
    <property type="entry name" value="PHOSPHATIDYLCHOLINE TRANSFER PROTEIN"/>
    <property type="match status" value="1"/>
</dbReference>
<dbReference type="GO" id="GO:0008289">
    <property type="term" value="F:lipid binding"/>
    <property type="evidence" value="ECO:0007669"/>
    <property type="project" value="InterPro"/>
</dbReference>
<dbReference type="InterPro" id="IPR023393">
    <property type="entry name" value="START-like_dom_sf"/>
</dbReference>
<evidence type="ECO:0000259" key="2">
    <source>
        <dbReference type="PROSITE" id="PS50848"/>
    </source>
</evidence>
<dbReference type="Pfam" id="PF01852">
    <property type="entry name" value="START"/>
    <property type="match status" value="1"/>
</dbReference>
<reference evidence="3" key="2">
    <citation type="submission" date="2025-09" db="UniProtKB">
        <authorList>
            <consortium name="Ensembl"/>
        </authorList>
    </citation>
    <scope>IDENTIFICATION</scope>
</reference>
<accession>A0A8B9MWA7</accession>
<dbReference type="Gene3D" id="3.30.530.20">
    <property type="match status" value="1"/>
</dbReference>
<evidence type="ECO:0000313" key="4">
    <source>
        <dbReference type="Proteomes" id="UP000694541"/>
    </source>
</evidence>
<feature type="compositionally biased region" description="Basic and acidic residues" evidence="1">
    <location>
        <begin position="235"/>
        <end position="248"/>
    </location>
</feature>
<protein>
    <recommendedName>
        <fullName evidence="2">START domain-containing protein</fullName>
    </recommendedName>
</protein>
<dbReference type="AlphaFoldDB" id="A0A8B9MWA7"/>
<evidence type="ECO:0000256" key="1">
    <source>
        <dbReference type="SAM" id="MobiDB-lite"/>
    </source>
</evidence>
<dbReference type="Ensembl" id="ENSANIT00000015725.1">
    <property type="protein sequence ID" value="ENSANIP00000015197.1"/>
    <property type="gene ID" value="ENSANIG00000010323.1"/>
</dbReference>
<proteinExistence type="predicted"/>
<dbReference type="GO" id="GO:0046581">
    <property type="term" value="C:intercellular canaliculus"/>
    <property type="evidence" value="ECO:0007669"/>
    <property type="project" value="TreeGrafter"/>
</dbReference>
<name>A0A8B9MWA7_9AVES</name>
<dbReference type="Proteomes" id="UP000694541">
    <property type="component" value="Unplaced"/>
</dbReference>
<feature type="domain" description="START" evidence="2">
    <location>
        <begin position="57"/>
        <end position="173"/>
    </location>
</feature>
<reference evidence="3" key="1">
    <citation type="submission" date="2025-08" db="UniProtKB">
        <authorList>
            <consortium name="Ensembl"/>
        </authorList>
    </citation>
    <scope>IDENTIFICATION</scope>
</reference>
<evidence type="ECO:0000313" key="3">
    <source>
        <dbReference type="Ensembl" id="ENSANIP00000015197.1"/>
    </source>
</evidence>
<dbReference type="PANTHER" id="PTHR19308:SF7">
    <property type="entry name" value="START DOMAIN-CONTAINING PROTEIN 10"/>
    <property type="match status" value="1"/>
</dbReference>
<dbReference type="PROSITE" id="PS50848">
    <property type="entry name" value="START"/>
    <property type="match status" value="1"/>
</dbReference>
<keyword evidence="4" id="KW-1185">Reference proteome</keyword>
<sequence length="248" mass="27798">MSSIDGSGTVTSRTCLASPSWLDRCVRRAARCQVSTEAGQRRHGHAWHRPAGWRGAYDVLRDVKYRWKRDSDVTDTRGITQLAANADVGYCACEWGRCPKPLKNGVVVTRRSLQVEDGYHAVTNFSVRHLKYPPCEELTAVSLPAGYLAHSTGPNSCSLTYLAQVDPKGNSLPWLFPLYFSAPDIQHKACVKYPAWKQQHDTNMKPWLYPEQNKLPLLAQCAASLENVDESSLSEAKDERGDHNRLEN</sequence>
<dbReference type="GO" id="GO:0005902">
    <property type="term" value="C:microvillus"/>
    <property type="evidence" value="ECO:0007669"/>
    <property type="project" value="TreeGrafter"/>
</dbReference>
<dbReference type="GO" id="GO:0016020">
    <property type="term" value="C:membrane"/>
    <property type="evidence" value="ECO:0007669"/>
    <property type="project" value="TreeGrafter"/>
</dbReference>
<dbReference type="InterPro" id="IPR002913">
    <property type="entry name" value="START_lipid-bd_dom"/>
</dbReference>